<sequence length="253" mass="27339">MAQELLKFRQRAEAALATHCPDPQSHNGDRRRKRVWLSSPLMEKVQETVRPQACFMVMSRVDESENIRGVGPFVLERVISGAAESGVSIRKLCDGTIMIQTDNDIQMTKIMAMTEPLKPSKGEGGAAQESSSGAFPWAFLGDPSLQALLGELPLPPPGNSPSPGTKYVRLLLVRPLWSPVINVCGKTSEAAKVSPVGVLRKTQRVTANINTLKCVEGCNKVFAQSLNALVSSGETKASLETGGPVETWQGKRT</sequence>
<dbReference type="EMBL" id="OD002919">
    <property type="protein sequence ID" value="CAD7406565.1"/>
    <property type="molecule type" value="Genomic_DNA"/>
</dbReference>
<gene>
    <name evidence="1" type="ORF">TPSB3V08_LOCUS5475</name>
</gene>
<evidence type="ECO:0000313" key="1">
    <source>
        <dbReference type="EMBL" id="CAD7406565.1"/>
    </source>
</evidence>
<name>A0A7R9D3J6_TIMPO</name>
<dbReference type="AlphaFoldDB" id="A0A7R9D3J6"/>
<reference evidence="1" key="1">
    <citation type="submission" date="2020-11" db="EMBL/GenBank/DDBJ databases">
        <authorList>
            <person name="Tran Van P."/>
        </authorList>
    </citation>
    <scope>NUCLEOTIDE SEQUENCE</scope>
</reference>
<proteinExistence type="predicted"/>
<organism evidence="1">
    <name type="scientific">Timema poppense</name>
    <name type="common">Walking stick</name>
    <dbReference type="NCBI Taxonomy" id="170557"/>
    <lineage>
        <taxon>Eukaryota</taxon>
        <taxon>Metazoa</taxon>
        <taxon>Ecdysozoa</taxon>
        <taxon>Arthropoda</taxon>
        <taxon>Hexapoda</taxon>
        <taxon>Insecta</taxon>
        <taxon>Pterygota</taxon>
        <taxon>Neoptera</taxon>
        <taxon>Polyneoptera</taxon>
        <taxon>Phasmatodea</taxon>
        <taxon>Timematodea</taxon>
        <taxon>Timematoidea</taxon>
        <taxon>Timematidae</taxon>
        <taxon>Timema</taxon>
    </lineage>
</organism>
<protein>
    <submittedName>
        <fullName evidence="1">Uncharacterized protein</fullName>
    </submittedName>
</protein>
<accession>A0A7R9D3J6</accession>